<dbReference type="Pfam" id="PF24807">
    <property type="entry name" value="WD40_CDC20-Fz"/>
    <property type="match status" value="1"/>
</dbReference>
<dbReference type="InterPro" id="IPR001680">
    <property type="entry name" value="WD40_rpt"/>
</dbReference>
<dbReference type="PANTHER" id="PTHR19918">
    <property type="entry name" value="CELL DIVISION CYCLE 20 CDC20 FIZZY -RELATED"/>
    <property type="match status" value="1"/>
</dbReference>
<name>A0A6P4FKV8_DRORH</name>
<dbReference type="Proteomes" id="UP001652680">
    <property type="component" value="Unassembled WGS sequence"/>
</dbReference>
<protein>
    <recommendedName>
        <fullName evidence="8">Fizzy-related protein homolog</fullName>
    </recommendedName>
    <alternativeName>
        <fullName evidence="9">Cdh1/Hct1 homolog</fullName>
    </alternativeName>
</protein>
<evidence type="ECO:0000256" key="2">
    <source>
        <dbReference type="ARBA" id="ARBA00006445"/>
    </source>
</evidence>
<gene>
    <name evidence="14" type="primary">LOC108053095</name>
    <name evidence="12" type="synonym">108053095</name>
</gene>
<dbReference type="EnsemblMetazoa" id="XM_017135676.1">
    <property type="protein sequence ID" value="XP_016991165.1"/>
    <property type="gene ID" value="LOC108053095"/>
</dbReference>
<evidence type="ECO:0000256" key="4">
    <source>
        <dbReference type="ARBA" id="ARBA00022618"/>
    </source>
</evidence>
<evidence type="ECO:0000256" key="10">
    <source>
        <dbReference type="PROSITE-ProRule" id="PRU00221"/>
    </source>
</evidence>
<dbReference type="GO" id="GO:1990757">
    <property type="term" value="F:ubiquitin ligase activator activity"/>
    <property type="evidence" value="ECO:0007669"/>
    <property type="project" value="TreeGrafter"/>
</dbReference>
<sequence>MFQPEYEQRLLHGLVDGNKEQLDLRCIPRRAGNQWARNYALAPGNSSENSAYACLLRNEFLDTKITSLDQCKQGTKVHAQTGDFKVREKTRIYGFGNGSLPPLRTPFANISESSQRLLNISKKPTRRLPRLPYKILDAPELQDDFYLNLIDWSSENTLAVGLGCSVYLWSALSGQVTRLCDFSQEDNLVTAVSWQGGGRQVAIGTLSGYVSIWDAEKQKQLNRLDGHFGRVTALAWRGNSLASGSRDRSILQRDVRNPPTHITRCLRGHRHEVCGLQWSPNNRYLASGGNDNRLLVWAENYPDPIYAFEEHKAVVKALAWSPHKSGLLASGGGSADRCLRFWNVLTGKLVQCIDTGAQISNLAWARGSSELVTTHGQAQPQVIVWRYPSLKQVVRLSGHTHRVLYLAVSPDSESIVTGGADETLRFWTVFTKQKPPKVPNSVLSLYQSIR</sequence>
<evidence type="ECO:0000256" key="9">
    <source>
        <dbReference type="ARBA" id="ARBA00081406"/>
    </source>
</evidence>
<keyword evidence="4" id="KW-0132">Cell division</keyword>
<dbReference type="RefSeq" id="XP_016991165.1">
    <property type="nucleotide sequence ID" value="XM_017135676.1"/>
</dbReference>
<dbReference type="InterPro" id="IPR056150">
    <property type="entry name" value="WD40_CDC20-Fz"/>
</dbReference>
<proteinExistence type="inferred from homology"/>
<evidence type="ECO:0000256" key="5">
    <source>
        <dbReference type="ARBA" id="ARBA00022737"/>
    </source>
</evidence>
<dbReference type="PANTHER" id="PTHR19918:SF1">
    <property type="entry name" value="FIZZY-RELATED PROTEIN HOMOLOG"/>
    <property type="match status" value="1"/>
</dbReference>
<dbReference type="SMART" id="SM00320">
    <property type="entry name" value="WD40"/>
    <property type="match status" value="6"/>
</dbReference>
<reference evidence="13" key="1">
    <citation type="journal article" date="2021" name="Elife">
        <title>Highly contiguous assemblies of 101 drosophilid genomes.</title>
        <authorList>
            <person name="Kim B.Y."/>
            <person name="Wang J.R."/>
            <person name="Miller D.E."/>
            <person name="Barmina O."/>
            <person name="Delaney E."/>
            <person name="Thompson A."/>
            <person name="Comeault A.A."/>
            <person name="Peede D."/>
            <person name="D'Agostino E.R."/>
            <person name="Pelaez J."/>
            <person name="Aguilar J.M."/>
            <person name="Haji D."/>
            <person name="Matsunaga T."/>
            <person name="Armstrong E.E."/>
            <person name="Zych M."/>
            <person name="Ogawa Y."/>
            <person name="Stamenkovic-Radak M."/>
            <person name="Jelic M."/>
            <person name="Veselinovic M.S."/>
            <person name="Tanaskovic M."/>
            <person name="Eric P."/>
            <person name="Gao J.J."/>
            <person name="Katoh T.K."/>
            <person name="Toda M.J."/>
            <person name="Watabe H."/>
            <person name="Watada M."/>
            <person name="Davis J.S."/>
            <person name="Moyle L.C."/>
            <person name="Manoli G."/>
            <person name="Bertolini E."/>
            <person name="Kostal V."/>
            <person name="Hawley R.S."/>
            <person name="Takahashi A."/>
            <person name="Jones C.D."/>
            <person name="Price D.K."/>
            <person name="Whiteman N."/>
            <person name="Kopp A."/>
            <person name="Matute D.R."/>
            <person name="Petrov D.A."/>
        </authorList>
    </citation>
    <scope>NUCLEOTIDE SEQUENCE [LARGE SCALE GENOMIC DNA]</scope>
</reference>
<dbReference type="GO" id="GO:0051301">
    <property type="term" value="P:cell division"/>
    <property type="evidence" value="ECO:0007669"/>
    <property type="project" value="UniProtKB-KW"/>
</dbReference>
<dbReference type="PROSITE" id="PS50294">
    <property type="entry name" value="WD_REPEATS_REGION"/>
    <property type="match status" value="2"/>
</dbReference>
<accession>A0A6P4FKV8</accession>
<feature type="repeat" description="WD" evidence="10">
    <location>
        <begin position="396"/>
        <end position="429"/>
    </location>
</feature>
<dbReference type="Gene3D" id="2.130.10.10">
    <property type="entry name" value="YVTN repeat-like/Quinoprotein amine dehydrogenase"/>
    <property type="match status" value="1"/>
</dbReference>
<evidence type="ECO:0000256" key="3">
    <source>
        <dbReference type="ARBA" id="ARBA00022574"/>
    </source>
</evidence>
<feature type="repeat" description="WD" evidence="10">
    <location>
        <begin position="266"/>
        <end position="297"/>
    </location>
</feature>
<dbReference type="GO" id="GO:0010997">
    <property type="term" value="F:anaphase-promoting complex binding"/>
    <property type="evidence" value="ECO:0007669"/>
    <property type="project" value="InterPro"/>
</dbReference>
<evidence type="ECO:0000313" key="12">
    <source>
        <dbReference type="EnsemblMetazoa" id="XP_016991165.1"/>
    </source>
</evidence>
<evidence type="ECO:0000256" key="8">
    <source>
        <dbReference type="ARBA" id="ARBA00073600"/>
    </source>
</evidence>
<evidence type="ECO:0000256" key="6">
    <source>
        <dbReference type="ARBA" id="ARBA00022776"/>
    </source>
</evidence>
<dbReference type="InterPro" id="IPR036322">
    <property type="entry name" value="WD40_repeat_dom_sf"/>
</dbReference>
<keyword evidence="13" id="KW-1185">Reference proteome</keyword>
<evidence type="ECO:0000256" key="7">
    <source>
        <dbReference type="ARBA" id="ARBA00023306"/>
    </source>
</evidence>
<evidence type="ECO:0000313" key="13">
    <source>
        <dbReference type="Proteomes" id="UP001652680"/>
    </source>
</evidence>
<keyword evidence="7" id="KW-0131">Cell cycle</keyword>
<dbReference type="FunFam" id="2.130.10.10:FF:000025">
    <property type="entry name" value="FIZZY-related 2 isoform 1"/>
    <property type="match status" value="1"/>
</dbReference>
<dbReference type="OrthoDB" id="10263272at2759"/>
<reference evidence="12" key="3">
    <citation type="submission" date="2025-05" db="UniProtKB">
        <authorList>
            <consortium name="EnsemblMetazoa"/>
        </authorList>
    </citation>
    <scope>IDENTIFICATION</scope>
</reference>
<dbReference type="PROSITE" id="PS50082">
    <property type="entry name" value="WD_REPEATS_2"/>
    <property type="match status" value="3"/>
</dbReference>
<evidence type="ECO:0000256" key="1">
    <source>
        <dbReference type="ARBA" id="ARBA00004906"/>
    </source>
</evidence>
<feature type="domain" description="CDC20/Fizzy WD40" evidence="11">
    <location>
        <begin position="136"/>
        <end position="427"/>
    </location>
</feature>
<dbReference type="InterPro" id="IPR033010">
    <property type="entry name" value="Cdc20/Fizzy"/>
</dbReference>
<dbReference type="GO" id="GO:0005680">
    <property type="term" value="C:anaphase-promoting complex"/>
    <property type="evidence" value="ECO:0007669"/>
    <property type="project" value="TreeGrafter"/>
</dbReference>
<evidence type="ECO:0000259" key="11">
    <source>
        <dbReference type="Pfam" id="PF24807"/>
    </source>
</evidence>
<dbReference type="SUPFAM" id="SSF50978">
    <property type="entry name" value="WD40 repeat-like"/>
    <property type="match status" value="1"/>
</dbReference>
<dbReference type="AlphaFoldDB" id="A0A6P4FKV8"/>
<keyword evidence="5" id="KW-0677">Repeat</keyword>
<evidence type="ECO:0000313" key="14">
    <source>
        <dbReference type="RefSeq" id="XP_016991165.1"/>
    </source>
</evidence>
<dbReference type="GO" id="GO:1905786">
    <property type="term" value="P:positive regulation of anaphase-promoting complex-dependent catabolic process"/>
    <property type="evidence" value="ECO:0007669"/>
    <property type="project" value="TreeGrafter"/>
</dbReference>
<keyword evidence="6" id="KW-0498">Mitosis</keyword>
<feature type="repeat" description="WD" evidence="10">
    <location>
        <begin position="182"/>
        <end position="223"/>
    </location>
</feature>
<reference evidence="14" key="2">
    <citation type="submission" date="2025-04" db="UniProtKB">
        <authorList>
            <consortium name="RefSeq"/>
        </authorList>
    </citation>
    <scope>IDENTIFICATION</scope>
</reference>
<comment type="similarity">
    <text evidence="2">Belongs to the WD repeat CDC20/Fizzy family.</text>
</comment>
<dbReference type="CDD" id="cd00200">
    <property type="entry name" value="WD40"/>
    <property type="match status" value="1"/>
</dbReference>
<keyword evidence="3 10" id="KW-0853">WD repeat</keyword>
<dbReference type="GO" id="GO:0031145">
    <property type="term" value="P:anaphase-promoting complex-dependent catabolic process"/>
    <property type="evidence" value="ECO:0007669"/>
    <property type="project" value="TreeGrafter"/>
</dbReference>
<dbReference type="GeneID" id="108053095"/>
<comment type="pathway">
    <text evidence="1">Protein modification; protein ubiquitination.</text>
</comment>
<organism evidence="14">
    <name type="scientific">Drosophila rhopaloa</name>
    <name type="common">Fruit fly</name>
    <dbReference type="NCBI Taxonomy" id="1041015"/>
    <lineage>
        <taxon>Eukaryota</taxon>
        <taxon>Metazoa</taxon>
        <taxon>Ecdysozoa</taxon>
        <taxon>Arthropoda</taxon>
        <taxon>Hexapoda</taxon>
        <taxon>Insecta</taxon>
        <taxon>Pterygota</taxon>
        <taxon>Neoptera</taxon>
        <taxon>Endopterygota</taxon>
        <taxon>Diptera</taxon>
        <taxon>Brachycera</taxon>
        <taxon>Muscomorpha</taxon>
        <taxon>Ephydroidea</taxon>
        <taxon>Drosophilidae</taxon>
        <taxon>Drosophila</taxon>
        <taxon>Sophophora</taxon>
    </lineage>
</organism>
<dbReference type="InterPro" id="IPR015943">
    <property type="entry name" value="WD40/YVTN_repeat-like_dom_sf"/>
</dbReference>